<name>A0A4R7ZNC8_9ACTN</name>
<dbReference type="Proteomes" id="UP000295447">
    <property type="component" value="Unassembled WGS sequence"/>
</dbReference>
<comment type="caution">
    <text evidence="1">The sequence shown here is derived from an EMBL/GenBank/DDBJ whole genome shotgun (WGS) entry which is preliminary data.</text>
</comment>
<dbReference type="AlphaFoldDB" id="A0A4R7ZNC8"/>
<reference evidence="1 2" key="1">
    <citation type="submission" date="2019-03" db="EMBL/GenBank/DDBJ databases">
        <title>Genomic Encyclopedia of Type Strains, Phase III (KMG-III): the genomes of soil and plant-associated and newly described type strains.</title>
        <authorList>
            <person name="Whitman W."/>
        </authorList>
    </citation>
    <scope>NUCLEOTIDE SEQUENCE [LARGE SCALE GENOMIC DNA]</scope>
    <source>
        <strain evidence="1 2">VKM Ac-2570</strain>
    </source>
</reference>
<organism evidence="1 2">
    <name type="scientific">Kribbella kalugense</name>
    <dbReference type="NCBI Taxonomy" id="2512221"/>
    <lineage>
        <taxon>Bacteria</taxon>
        <taxon>Bacillati</taxon>
        <taxon>Actinomycetota</taxon>
        <taxon>Actinomycetes</taxon>
        <taxon>Propionibacteriales</taxon>
        <taxon>Kribbellaceae</taxon>
        <taxon>Kribbella</taxon>
    </lineage>
</organism>
<keyword evidence="2" id="KW-1185">Reference proteome</keyword>
<dbReference type="EMBL" id="SODF01000002">
    <property type="protein sequence ID" value="TDW19373.1"/>
    <property type="molecule type" value="Genomic_DNA"/>
</dbReference>
<proteinExistence type="predicted"/>
<accession>A0A4R7ZNC8</accession>
<protein>
    <submittedName>
        <fullName evidence="1">Uncharacterized protein</fullName>
    </submittedName>
</protein>
<evidence type="ECO:0000313" key="2">
    <source>
        <dbReference type="Proteomes" id="UP000295447"/>
    </source>
</evidence>
<evidence type="ECO:0000313" key="1">
    <source>
        <dbReference type="EMBL" id="TDW19373.1"/>
    </source>
</evidence>
<dbReference type="OrthoDB" id="3666712at2"/>
<dbReference type="RefSeq" id="WP_134122246.1">
    <property type="nucleotide sequence ID" value="NZ_SODF01000002.1"/>
</dbReference>
<gene>
    <name evidence="1" type="ORF">EV650_5979</name>
</gene>
<sequence>MITARSFPTPDIVKTTNNPALWDQLGGFAQVQAAEANAALELLDERLEEAEGLEERTAAFEAAYRHVAEWRYQVAAQGRWTRPYSDVEAFRAPIPAGEWRGYRLTPNAADDLEPGSPASVLLTELEQVAKDRLMNGSNLHNPVNLPGGRTITGNLLDQGLHPGQVITQTARFADRQQLRQASFEILADLETQRAGKDRPNARDPELRQKFTDAAYCLIQGAEMQRGSDSIMRTFLVAAHTRVFDAAPVLPQAIDLDGMVRGQEGFSRVMRDQLRVLPPADEFGRTAAVSGRAPRMSAVRRDGEITR</sequence>